<reference evidence="1" key="1">
    <citation type="submission" date="2022-09" db="EMBL/GenBank/DDBJ databases">
        <title>Isolation and characterization of 3-chlorobenzoate degrading bacteria from soils in Shizuoka.</title>
        <authorList>
            <person name="Ifat A."/>
            <person name="Ogawa N."/>
            <person name="Kimbara K."/>
            <person name="Moriuchi R."/>
            <person name="Dohra H."/>
            <person name="Shintani M."/>
        </authorList>
    </citation>
    <scope>NUCLEOTIDE SEQUENCE</scope>
    <source>
        <strain evidence="1">19CS4-2</strain>
    </source>
</reference>
<accession>A0AA37IAW0</accession>
<evidence type="ECO:0000313" key="1">
    <source>
        <dbReference type="EMBL" id="GJH25389.1"/>
    </source>
</evidence>
<sequence>MTVSNGKIIPLNCFESCLIRSLISSNLTPVRITRRPSLVAYHPTLALVLPIKVHPHSVWCPCNATRRPPIEKRRVRLNDLVHAVWAAIRIFLRAIDKIIEACHAAAADLVRRRTRDDFSAVIGTVTDEDDQKTHNFQKKNAD</sequence>
<organism evidence="1 2">
    <name type="scientific">Caballeronia novacaledonica</name>
    <dbReference type="NCBI Taxonomy" id="1544861"/>
    <lineage>
        <taxon>Bacteria</taxon>
        <taxon>Pseudomonadati</taxon>
        <taxon>Pseudomonadota</taxon>
        <taxon>Betaproteobacteria</taxon>
        <taxon>Burkholderiales</taxon>
        <taxon>Burkholderiaceae</taxon>
        <taxon>Caballeronia</taxon>
    </lineage>
</organism>
<dbReference type="AlphaFoldDB" id="A0AA37IAW0"/>
<dbReference type="Proteomes" id="UP001055111">
    <property type="component" value="Unassembled WGS sequence"/>
</dbReference>
<name>A0AA37IAW0_9BURK</name>
<comment type="caution">
    <text evidence="1">The sequence shown here is derived from an EMBL/GenBank/DDBJ whole genome shotgun (WGS) entry which is preliminary data.</text>
</comment>
<dbReference type="EMBL" id="BPUS01000004">
    <property type="protein sequence ID" value="GJH25389.1"/>
    <property type="molecule type" value="Genomic_DNA"/>
</dbReference>
<evidence type="ECO:0000313" key="2">
    <source>
        <dbReference type="Proteomes" id="UP001055111"/>
    </source>
</evidence>
<proteinExistence type="predicted"/>
<gene>
    <name evidence="1" type="ORF">CBA19CS42_12755</name>
</gene>
<protein>
    <submittedName>
        <fullName evidence="1">Uncharacterized protein</fullName>
    </submittedName>
</protein>